<feature type="compositionally biased region" description="Low complexity" evidence="1">
    <location>
        <begin position="113"/>
        <end position="129"/>
    </location>
</feature>
<reference evidence="3" key="1">
    <citation type="journal article" date="2013" name="Proc. Natl. Acad. Sci. U.S.A.">
        <title>Genome structure and metabolic features in the red seaweed Chondrus crispus shed light on evolution of the Archaeplastida.</title>
        <authorList>
            <person name="Collen J."/>
            <person name="Porcel B."/>
            <person name="Carre W."/>
            <person name="Ball S.G."/>
            <person name="Chaparro C."/>
            <person name="Tonon T."/>
            <person name="Barbeyron T."/>
            <person name="Michel G."/>
            <person name="Noel B."/>
            <person name="Valentin K."/>
            <person name="Elias M."/>
            <person name="Artiguenave F."/>
            <person name="Arun A."/>
            <person name="Aury J.M."/>
            <person name="Barbosa-Neto J.F."/>
            <person name="Bothwell J.H."/>
            <person name="Bouget F.Y."/>
            <person name="Brillet L."/>
            <person name="Cabello-Hurtado F."/>
            <person name="Capella-Gutierrez S."/>
            <person name="Charrier B."/>
            <person name="Cladiere L."/>
            <person name="Cock J.M."/>
            <person name="Coelho S.M."/>
            <person name="Colleoni C."/>
            <person name="Czjzek M."/>
            <person name="Da Silva C."/>
            <person name="Delage L."/>
            <person name="Denoeud F."/>
            <person name="Deschamps P."/>
            <person name="Dittami S.M."/>
            <person name="Gabaldon T."/>
            <person name="Gachon C.M."/>
            <person name="Groisillier A."/>
            <person name="Herve C."/>
            <person name="Jabbari K."/>
            <person name="Katinka M."/>
            <person name="Kloareg B."/>
            <person name="Kowalczyk N."/>
            <person name="Labadie K."/>
            <person name="Leblanc C."/>
            <person name="Lopez P.J."/>
            <person name="McLachlan D.H."/>
            <person name="Meslet-Cladiere L."/>
            <person name="Moustafa A."/>
            <person name="Nehr Z."/>
            <person name="Nyvall Collen P."/>
            <person name="Panaud O."/>
            <person name="Partensky F."/>
            <person name="Poulain J."/>
            <person name="Rensing S.A."/>
            <person name="Rousvoal S."/>
            <person name="Samson G."/>
            <person name="Symeonidi A."/>
            <person name="Weissenbach J."/>
            <person name="Zambounis A."/>
            <person name="Wincker P."/>
            <person name="Boyen C."/>
        </authorList>
    </citation>
    <scope>NUCLEOTIDE SEQUENCE [LARGE SCALE GENOMIC DNA]</scope>
    <source>
        <strain evidence="3">cv. Stackhouse</strain>
    </source>
</reference>
<dbReference type="Proteomes" id="UP000012073">
    <property type="component" value="Unassembled WGS sequence"/>
</dbReference>
<name>R7QFH8_CHOCR</name>
<sequence length="129" mass="13977">MSGDLTARARNHLLGLLRVPRLNGHSVYTLTSAPPLQSYSVRTLLRLPCTRRRLPLRAPSSRHRTTSWPLSAPPPRIAARPSSRSAAPRPAPRRTSACSRASDNPVPTPRIMSSASLTTSSKPPTTSLP</sequence>
<keyword evidence="3" id="KW-1185">Reference proteome</keyword>
<dbReference type="GeneID" id="17323763"/>
<dbReference type="KEGG" id="ccp:CHC_T00004598001"/>
<feature type="region of interest" description="Disordered" evidence="1">
    <location>
        <begin position="50"/>
        <end position="129"/>
    </location>
</feature>
<evidence type="ECO:0000256" key="1">
    <source>
        <dbReference type="SAM" id="MobiDB-lite"/>
    </source>
</evidence>
<evidence type="ECO:0000313" key="2">
    <source>
        <dbReference type="EMBL" id="CDF36206.1"/>
    </source>
</evidence>
<dbReference type="RefSeq" id="XP_005716025.1">
    <property type="nucleotide sequence ID" value="XM_005715968.1"/>
</dbReference>
<organism evidence="2 3">
    <name type="scientific">Chondrus crispus</name>
    <name type="common">Carrageen Irish moss</name>
    <name type="synonym">Polymorpha crispa</name>
    <dbReference type="NCBI Taxonomy" id="2769"/>
    <lineage>
        <taxon>Eukaryota</taxon>
        <taxon>Rhodophyta</taxon>
        <taxon>Florideophyceae</taxon>
        <taxon>Rhodymeniophycidae</taxon>
        <taxon>Gigartinales</taxon>
        <taxon>Gigartinaceae</taxon>
        <taxon>Chondrus</taxon>
    </lineage>
</organism>
<gene>
    <name evidence="2" type="ORF">CHC_T00004598001</name>
</gene>
<dbReference type="AlphaFoldDB" id="R7QFH8"/>
<dbReference type="Gramene" id="CDF36206">
    <property type="protein sequence ID" value="CDF36206"/>
    <property type="gene ID" value="CHC_T00004598001"/>
</dbReference>
<protein>
    <submittedName>
        <fullName evidence="2">Uncharacterized protein</fullName>
    </submittedName>
</protein>
<evidence type="ECO:0000313" key="3">
    <source>
        <dbReference type="Proteomes" id="UP000012073"/>
    </source>
</evidence>
<accession>R7QFH8</accession>
<feature type="compositionally biased region" description="Low complexity" evidence="1">
    <location>
        <begin position="77"/>
        <end position="102"/>
    </location>
</feature>
<dbReference type="EMBL" id="HG001766">
    <property type="protein sequence ID" value="CDF36206.1"/>
    <property type="molecule type" value="Genomic_DNA"/>
</dbReference>
<proteinExistence type="predicted"/>
<feature type="compositionally biased region" description="Basic residues" evidence="1">
    <location>
        <begin position="50"/>
        <end position="65"/>
    </location>
</feature>